<feature type="domain" description="Metallo-beta-lactamase" evidence="2">
    <location>
        <begin position="43"/>
        <end position="258"/>
    </location>
</feature>
<evidence type="ECO:0000313" key="3">
    <source>
        <dbReference type="EMBL" id="MCS5735427.1"/>
    </source>
</evidence>
<organism evidence="3 4">
    <name type="scientific">Herbiconiux daphne</name>
    <dbReference type="NCBI Taxonomy" id="2970914"/>
    <lineage>
        <taxon>Bacteria</taxon>
        <taxon>Bacillati</taxon>
        <taxon>Actinomycetota</taxon>
        <taxon>Actinomycetes</taxon>
        <taxon>Micrococcales</taxon>
        <taxon>Microbacteriaceae</taxon>
        <taxon>Herbiconiux</taxon>
    </lineage>
</organism>
<dbReference type="InterPro" id="IPR001279">
    <property type="entry name" value="Metallo-B-lactamas"/>
</dbReference>
<reference evidence="3" key="1">
    <citation type="submission" date="2022-08" db="EMBL/GenBank/DDBJ databases">
        <authorList>
            <person name="Deng Y."/>
            <person name="Han X.-F."/>
            <person name="Zhang Y.-Q."/>
        </authorList>
    </citation>
    <scope>NUCLEOTIDE SEQUENCE</scope>
    <source>
        <strain evidence="3">CPCC 203386</strain>
    </source>
</reference>
<dbReference type="Proteomes" id="UP001165586">
    <property type="component" value="Unassembled WGS sequence"/>
</dbReference>
<comment type="caution">
    <text evidence="3">The sequence shown here is derived from an EMBL/GenBank/DDBJ whole genome shotgun (WGS) entry which is preliminary data.</text>
</comment>
<dbReference type="RefSeq" id="WP_259540351.1">
    <property type="nucleotide sequence ID" value="NZ_JANLCJ010000006.1"/>
</dbReference>
<feature type="region of interest" description="Disordered" evidence="1">
    <location>
        <begin position="1"/>
        <end position="24"/>
    </location>
</feature>
<proteinExistence type="predicted"/>
<accession>A0ABT2H660</accession>
<dbReference type="PANTHER" id="PTHR42951:SF4">
    <property type="entry name" value="ACYL-COENZYME A THIOESTERASE MBLAC2"/>
    <property type="match status" value="1"/>
</dbReference>
<dbReference type="InterPro" id="IPR050855">
    <property type="entry name" value="NDM-1-like"/>
</dbReference>
<dbReference type="EMBL" id="JANLCJ010000006">
    <property type="protein sequence ID" value="MCS5735427.1"/>
    <property type="molecule type" value="Genomic_DNA"/>
</dbReference>
<dbReference type="SUPFAM" id="SSF56281">
    <property type="entry name" value="Metallo-hydrolase/oxidoreductase"/>
    <property type="match status" value="1"/>
</dbReference>
<protein>
    <submittedName>
        <fullName evidence="3">MBL fold metallo-hydrolase</fullName>
    </submittedName>
</protein>
<keyword evidence="4" id="KW-1185">Reference proteome</keyword>
<dbReference type="InterPro" id="IPR036866">
    <property type="entry name" value="RibonucZ/Hydroxyglut_hydro"/>
</dbReference>
<evidence type="ECO:0000259" key="2">
    <source>
        <dbReference type="SMART" id="SM00849"/>
    </source>
</evidence>
<gene>
    <name evidence="3" type="ORF">N1032_16895</name>
</gene>
<dbReference type="PANTHER" id="PTHR42951">
    <property type="entry name" value="METALLO-BETA-LACTAMASE DOMAIN-CONTAINING"/>
    <property type="match status" value="1"/>
</dbReference>
<sequence>MLALSQAEYDAETTGGRAPEPSAARDGLWVVPQPMPGEHSPLYTLTYLLRDDRGGLHLIDPGFGSDANHERFVAFLAGLGASPADISSITVTHLHHDHLGAAERLRRDSGAPVAVHRIEQAALVAVAEETRARSATRPERLDAWGVPAERRAELEAVSERAAQREPSAPFEADRLLETGDLLDIPGRDIRVLHTPGHTPGHISVVDADSRVLFTGDHLLPTVFPGLGLGGPAADPVGDYLRSLDAIDAFGDHEVFPGHGYRFTGLTERVEVTRQHHLTRSAEIAEIVRLDPHAPIWRIAERVHWSAGWHNLRGFYLQSALAQTEMHVNHLRAQGLAAS</sequence>
<evidence type="ECO:0000313" key="4">
    <source>
        <dbReference type="Proteomes" id="UP001165586"/>
    </source>
</evidence>
<dbReference type="Pfam" id="PF00753">
    <property type="entry name" value="Lactamase_B"/>
    <property type="match status" value="1"/>
</dbReference>
<name>A0ABT2H660_9MICO</name>
<dbReference type="Gene3D" id="3.60.15.10">
    <property type="entry name" value="Ribonuclease Z/Hydroxyacylglutathione hydrolase-like"/>
    <property type="match status" value="1"/>
</dbReference>
<dbReference type="SMART" id="SM00849">
    <property type="entry name" value="Lactamase_B"/>
    <property type="match status" value="1"/>
</dbReference>
<evidence type="ECO:0000256" key="1">
    <source>
        <dbReference type="SAM" id="MobiDB-lite"/>
    </source>
</evidence>